<evidence type="ECO:0000313" key="3">
    <source>
        <dbReference type="Proteomes" id="UP000188533"/>
    </source>
</evidence>
<keyword evidence="3" id="KW-1185">Reference proteome</keyword>
<proteinExistence type="predicted"/>
<comment type="caution">
    <text evidence="2">The sequence shown here is derived from an EMBL/GenBank/DDBJ whole genome shotgun (WGS) entry which is preliminary data.</text>
</comment>
<dbReference type="EMBL" id="BDGU01000244">
    <property type="protein sequence ID" value="GAW05278.1"/>
    <property type="molecule type" value="Genomic_DNA"/>
</dbReference>
<dbReference type="AlphaFoldDB" id="A0A1Q3EDM3"/>
<reference evidence="2 3" key="2">
    <citation type="submission" date="2017-02" db="EMBL/GenBank/DDBJ databases">
        <title>A genome survey and senescence transcriptome analysis in Lentinula edodes.</title>
        <authorList>
            <person name="Sakamoto Y."/>
            <person name="Nakade K."/>
            <person name="Sato S."/>
            <person name="Yoshida Y."/>
            <person name="Miyazaki K."/>
            <person name="Natsume S."/>
            <person name="Konno N."/>
        </authorList>
    </citation>
    <scope>NUCLEOTIDE SEQUENCE [LARGE SCALE GENOMIC DNA]</scope>
    <source>
        <strain evidence="2 3">NBRC 111202</strain>
    </source>
</reference>
<name>A0A1Q3EDM3_LENED</name>
<dbReference type="Proteomes" id="UP000188533">
    <property type="component" value="Unassembled WGS sequence"/>
</dbReference>
<keyword evidence="1" id="KW-0732">Signal</keyword>
<feature type="chain" id="PRO_5012207991" evidence="1">
    <location>
        <begin position="21"/>
        <end position="154"/>
    </location>
</feature>
<feature type="signal peptide" evidence="1">
    <location>
        <begin position="1"/>
        <end position="20"/>
    </location>
</feature>
<accession>A0A1Q3EDM3</accession>
<gene>
    <name evidence="2" type="ORF">LENED_007123</name>
</gene>
<reference evidence="2 3" key="1">
    <citation type="submission" date="2016-08" db="EMBL/GenBank/DDBJ databases">
        <authorList>
            <consortium name="Lentinula edodes genome sequencing consortium"/>
            <person name="Sakamoto Y."/>
            <person name="Nakade K."/>
            <person name="Sato S."/>
            <person name="Yoshida Y."/>
            <person name="Miyazaki K."/>
            <person name="Natsume S."/>
            <person name="Konno N."/>
        </authorList>
    </citation>
    <scope>NUCLEOTIDE SEQUENCE [LARGE SCALE GENOMIC DNA]</scope>
    <source>
        <strain evidence="2 3">NBRC 111202</strain>
    </source>
</reference>
<sequence>MRLSATLFIFGLASITCTGAAPQPMNTRAHANALDTADAERRIRSLTDTKSRQPMPGDDVRSKTALKDFFGHESVRQHLGISEGIEIEVKGDFYGFLKYNERGITLPERVQKVAFKFKADPLCRTICAGLLEINSMMGVVRNEEKETFKNFYRG</sequence>
<evidence type="ECO:0000256" key="1">
    <source>
        <dbReference type="SAM" id="SignalP"/>
    </source>
</evidence>
<organism evidence="2 3">
    <name type="scientific">Lentinula edodes</name>
    <name type="common">Shiitake mushroom</name>
    <name type="synonym">Lentinus edodes</name>
    <dbReference type="NCBI Taxonomy" id="5353"/>
    <lineage>
        <taxon>Eukaryota</taxon>
        <taxon>Fungi</taxon>
        <taxon>Dikarya</taxon>
        <taxon>Basidiomycota</taxon>
        <taxon>Agaricomycotina</taxon>
        <taxon>Agaricomycetes</taxon>
        <taxon>Agaricomycetidae</taxon>
        <taxon>Agaricales</taxon>
        <taxon>Marasmiineae</taxon>
        <taxon>Omphalotaceae</taxon>
        <taxon>Lentinula</taxon>
    </lineage>
</organism>
<evidence type="ECO:0000313" key="2">
    <source>
        <dbReference type="EMBL" id="GAW05278.1"/>
    </source>
</evidence>
<protein>
    <submittedName>
        <fullName evidence="2">Uncharacterized protein</fullName>
    </submittedName>
</protein>